<proteinExistence type="predicted"/>
<accession>A0AC35U966</accession>
<dbReference type="WBParaSite" id="RSKR_0000854800.1">
    <property type="protein sequence ID" value="RSKR_0000854800.1"/>
    <property type="gene ID" value="RSKR_0000854800"/>
</dbReference>
<evidence type="ECO:0000313" key="1">
    <source>
        <dbReference type="Proteomes" id="UP000095286"/>
    </source>
</evidence>
<dbReference type="Proteomes" id="UP000095286">
    <property type="component" value="Unplaced"/>
</dbReference>
<organism evidence="1 2">
    <name type="scientific">Rhabditophanes sp. KR3021</name>
    <dbReference type="NCBI Taxonomy" id="114890"/>
    <lineage>
        <taxon>Eukaryota</taxon>
        <taxon>Metazoa</taxon>
        <taxon>Ecdysozoa</taxon>
        <taxon>Nematoda</taxon>
        <taxon>Chromadorea</taxon>
        <taxon>Rhabditida</taxon>
        <taxon>Tylenchina</taxon>
        <taxon>Panagrolaimomorpha</taxon>
        <taxon>Strongyloidoidea</taxon>
        <taxon>Alloionematidae</taxon>
        <taxon>Rhabditophanes</taxon>
    </lineage>
</organism>
<name>A0AC35U966_9BILA</name>
<evidence type="ECO:0000313" key="2">
    <source>
        <dbReference type="WBParaSite" id="RSKR_0000854800.1"/>
    </source>
</evidence>
<sequence length="304" mass="34340">MGTKILFLIKIISTGFLNRIITGLRKRRFGSQKSDFDNPLAILQSFNLPQNGDLRALNSQLNGFSKQKEILEPVLAKGVCVYSIGTFKSEPDQSQFSDSDNYLSGSNTGLKALDNTDSKMHRQVTSSSNGEEEFTSDELQEFAQAFKMFDKDGNGTMNSKELGEAMRTLGLNPTEEELQHMVNEYDTDGNGKIDFMEFCKMMKEMNKETDQELIRLAFKVFDKDGNGYITAQEFKHFMTTMGEKFSEEEVDQIIKEVDKDGDEQINYEEFVQMIAPIVEEGNNKNDPFADPEASNPPLKNGKSK</sequence>
<protein>
    <submittedName>
        <fullName evidence="2">Calmodulin-like protein 3</fullName>
    </submittedName>
</protein>
<reference evidence="2" key="1">
    <citation type="submission" date="2016-11" db="UniProtKB">
        <authorList>
            <consortium name="WormBaseParasite"/>
        </authorList>
    </citation>
    <scope>IDENTIFICATION</scope>
    <source>
        <strain evidence="2">KR3021</strain>
    </source>
</reference>